<keyword evidence="3" id="KW-0808">Transferase</keyword>
<organism evidence="3 4">
    <name type="scientific">Modestobacter marinus</name>
    <dbReference type="NCBI Taxonomy" id="477641"/>
    <lineage>
        <taxon>Bacteria</taxon>
        <taxon>Bacillati</taxon>
        <taxon>Actinomycetota</taxon>
        <taxon>Actinomycetes</taxon>
        <taxon>Geodermatophilales</taxon>
        <taxon>Geodermatophilaceae</taxon>
        <taxon>Modestobacter</taxon>
    </lineage>
</organism>
<reference evidence="2" key="1">
    <citation type="journal article" date="2014" name="Int. J. Syst. Evol. Microbiol.">
        <title>Complete genome of a new Firmicutes species belonging to the dominant human colonic microbiota ('Ruminococcus bicirculans') reveals two chromosomes and a selective capacity to utilize plant glucans.</title>
        <authorList>
            <consortium name="NISC Comparative Sequencing Program"/>
            <person name="Wegmann U."/>
            <person name="Louis P."/>
            <person name="Goesmann A."/>
            <person name="Henrissat B."/>
            <person name="Duncan S.H."/>
            <person name="Flint H.J."/>
        </authorList>
    </citation>
    <scope>NUCLEOTIDE SEQUENCE</scope>
    <source>
        <strain evidence="2">CGMCC 4.5581</strain>
    </source>
</reference>
<protein>
    <submittedName>
        <fullName evidence="2 3">Phosphotransferase</fullName>
    </submittedName>
</protein>
<keyword evidence="3" id="KW-0418">Kinase</keyword>
<reference evidence="2" key="4">
    <citation type="submission" date="2024-05" db="EMBL/GenBank/DDBJ databases">
        <authorList>
            <person name="Sun Q."/>
            <person name="Zhou Y."/>
        </authorList>
    </citation>
    <scope>NUCLEOTIDE SEQUENCE</scope>
    <source>
        <strain evidence="2">CGMCC 4.5581</strain>
    </source>
</reference>
<dbReference type="Proteomes" id="UP000648663">
    <property type="component" value="Unassembled WGS sequence"/>
</dbReference>
<name>A0A846LPJ5_9ACTN</name>
<comment type="caution">
    <text evidence="3">The sequence shown here is derived from an EMBL/GenBank/DDBJ whole genome shotgun (WGS) entry which is preliminary data.</text>
</comment>
<evidence type="ECO:0000313" key="3">
    <source>
        <dbReference type="EMBL" id="NIH69337.1"/>
    </source>
</evidence>
<gene>
    <name evidence="3" type="ORF">FB380_003825</name>
    <name evidence="2" type="ORF">GCM10011589_44230</name>
</gene>
<dbReference type="RefSeq" id="WP_166756859.1">
    <property type="nucleotide sequence ID" value="NZ_BAABJU010000024.1"/>
</dbReference>
<dbReference type="Proteomes" id="UP000552836">
    <property type="component" value="Unassembled WGS sequence"/>
</dbReference>
<dbReference type="Pfam" id="PF01636">
    <property type="entry name" value="APH"/>
    <property type="match status" value="1"/>
</dbReference>
<dbReference type="SUPFAM" id="SSF56112">
    <property type="entry name" value="Protein kinase-like (PK-like)"/>
    <property type="match status" value="1"/>
</dbReference>
<dbReference type="Gene3D" id="3.90.1200.10">
    <property type="match status" value="1"/>
</dbReference>
<evidence type="ECO:0000313" key="4">
    <source>
        <dbReference type="Proteomes" id="UP000552836"/>
    </source>
</evidence>
<dbReference type="PANTHER" id="PTHR21310">
    <property type="entry name" value="AMINOGLYCOSIDE PHOSPHOTRANSFERASE-RELATED-RELATED"/>
    <property type="match status" value="1"/>
</dbReference>
<dbReference type="AlphaFoldDB" id="A0A846LPJ5"/>
<dbReference type="InterPro" id="IPR011009">
    <property type="entry name" value="Kinase-like_dom_sf"/>
</dbReference>
<dbReference type="EMBL" id="JAAMPA010000002">
    <property type="protein sequence ID" value="NIH69337.1"/>
    <property type="molecule type" value="Genomic_DNA"/>
</dbReference>
<dbReference type="EMBL" id="BMMI01000011">
    <property type="protein sequence ID" value="GGL83011.1"/>
    <property type="molecule type" value="Genomic_DNA"/>
</dbReference>
<reference evidence="3 4" key="3">
    <citation type="submission" date="2020-02" db="EMBL/GenBank/DDBJ databases">
        <title>Sequencing the genomes of 1000 actinobacteria strains.</title>
        <authorList>
            <person name="Klenk H.-P."/>
        </authorList>
    </citation>
    <scope>NUCLEOTIDE SEQUENCE [LARGE SCALE GENOMIC DNA]</scope>
    <source>
        <strain evidence="3 4">DSM 45201</strain>
    </source>
</reference>
<proteinExistence type="predicted"/>
<evidence type="ECO:0000313" key="5">
    <source>
        <dbReference type="Proteomes" id="UP000648663"/>
    </source>
</evidence>
<dbReference type="InterPro" id="IPR051678">
    <property type="entry name" value="AGP_Transferase"/>
</dbReference>
<dbReference type="InterPro" id="IPR002575">
    <property type="entry name" value="Aminoglycoside_PTrfase"/>
</dbReference>
<dbReference type="Gene3D" id="3.30.200.20">
    <property type="entry name" value="Phosphorylase Kinase, domain 1"/>
    <property type="match status" value="1"/>
</dbReference>
<keyword evidence="5" id="KW-1185">Reference proteome</keyword>
<evidence type="ECO:0000313" key="2">
    <source>
        <dbReference type="EMBL" id="GGL83011.1"/>
    </source>
</evidence>
<dbReference type="CDD" id="cd05155">
    <property type="entry name" value="APH_ChoK_like_1"/>
    <property type="match status" value="1"/>
</dbReference>
<evidence type="ECO:0000259" key="1">
    <source>
        <dbReference type="Pfam" id="PF01636"/>
    </source>
</evidence>
<feature type="domain" description="Aminoglycoside phosphotransferase" evidence="1">
    <location>
        <begin position="39"/>
        <end position="262"/>
    </location>
</feature>
<dbReference type="PANTHER" id="PTHR21310:SF42">
    <property type="entry name" value="BIFUNCTIONAL AAC_APH"/>
    <property type="match status" value="1"/>
</dbReference>
<reference evidence="5" key="2">
    <citation type="journal article" date="2019" name="Int. J. Syst. Evol. Microbiol.">
        <title>The Global Catalogue of Microorganisms (GCM) 10K type strain sequencing project: providing services to taxonomists for standard genome sequencing and annotation.</title>
        <authorList>
            <consortium name="The Broad Institute Genomics Platform"/>
            <consortium name="The Broad Institute Genome Sequencing Center for Infectious Disease"/>
            <person name="Wu L."/>
            <person name="Ma J."/>
        </authorList>
    </citation>
    <scope>NUCLEOTIDE SEQUENCE [LARGE SCALE GENOMIC DNA]</scope>
    <source>
        <strain evidence="5">CGMCC 4.5581</strain>
    </source>
</reference>
<sequence>MPRTPMHAGQAPTDAALVRRLVARQFPGWAGLPVRPVASAGTDHDLYRLGGELVVRLPLVPAATGQAAREATWLPRLAPSLPLAVPQPVALGEPDAGYPHAWSVYRWLPGTDARALDGGDRAASELAARDLAAFIRALHRIDTTGAPRRGPGGRGGPLADLDAAVRASVEALGDRVDPVAVRTAWAESVAVPPWSGADVWLHADLLPGNLLLTDGRLSAVIDFGLLTIGDPAVDLLPAWNLFDAAGRAVFLSALGADEAVRLRGRGWALAQAVIALPYYWTTNPGMVAQAQRALAEVLADAG</sequence>
<dbReference type="GO" id="GO:0016301">
    <property type="term" value="F:kinase activity"/>
    <property type="evidence" value="ECO:0007669"/>
    <property type="project" value="UniProtKB-KW"/>
</dbReference>
<accession>A0A846LPJ5</accession>